<dbReference type="RefSeq" id="XP_002957627.1">
    <property type="nucleotide sequence ID" value="XM_002957581.1"/>
</dbReference>
<reference evidence="2 3" key="1">
    <citation type="journal article" date="2010" name="Science">
        <title>Genomic analysis of organismal complexity in the multicellular green alga Volvox carteri.</title>
        <authorList>
            <person name="Prochnik S.E."/>
            <person name="Umen J."/>
            <person name="Nedelcu A.M."/>
            <person name="Hallmann A."/>
            <person name="Miller S.M."/>
            <person name="Nishii I."/>
            <person name="Ferris P."/>
            <person name="Kuo A."/>
            <person name="Mitros T."/>
            <person name="Fritz-Laylin L.K."/>
            <person name="Hellsten U."/>
            <person name="Chapman J."/>
            <person name="Simakov O."/>
            <person name="Rensing S.A."/>
            <person name="Terry A."/>
            <person name="Pangilinan J."/>
            <person name="Kapitonov V."/>
            <person name="Jurka J."/>
            <person name="Salamov A."/>
            <person name="Shapiro H."/>
            <person name="Schmutz J."/>
            <person name="Grimwood J."/>
            <person name="Lindquist E."/>
            <person name="Lucas S."/>
            <person name="Grigoriev I.V."/>
            <person name="Schmitt R."/>
            <person name="Kirk D."/>
            <person name="Rokhsar D.S."/>
        </authorList>
    </citation>
    <scope>NUCLEOTIDE SEQUENCE [LARGE SCALE GENOMIC DNA]</scope>
    <source>
        <strain evidence="3">f. Nagariensis / Eve</strain>
    </source>
</reference>
<feature type="compositionally biased region" description="Pro residues" evidence="1">
    <location>
        <begin position="118"/>
        <end position="129"/>
    </location>
</feature>
<accession>D8UG54</accession>
<dbReference type="GeneID" id="9627100"/>
<dbReference type="InParanoid" id="D8UG54"/>
<evidence type="ECO:0000313" key="2">
    <source>
        <dbReference type="EMBL" id="EFJ41293.1"/>
    </source>
</evidence>
<organism evidence="3">
    <name type="scientific">Volvox carteri f. nagariensis</name>
    <dbReference type="NCBI Taxonomy" id="3068"/>
    <lineage>
        <taxon>Eukaryota</taxon>
        <taxon>Viridiplantae</taxon>
        <taxon>Chlorophyta</taxon>
        <taxon>core chlorophytes</taxon>
        <taxon>Chlorophyceae</taxon>
        <taxon>CS clade</taxon>
        <taxon>Chlamydomonadales</taxon>
        <taxon>Volvocaceae</taxon>
        <taxon>Volvox</taxon>
    </lineage>
</organism>
<proteinExistence type="predicted"/>
<protein>
    <submittedName>
        <fullName evidence="2">Uncharacterized protein</fullName>
    </submittedName>
</protein>
<gene>
    <name evidence="2" type="ORF">VOLCADRAFT_98733</name>
</gene>
<feature type="region of interest" description="Disordered" evidence="1">
    <location>
        <begin position="109"/>
        <end position="149"/>
    </location>
</feature>
<dbReference type="EMBL" id="GL378397">
    <property type="protein sequence ID" value="EFJ41293.1"/>
    <property type="molecule type" value="Genomic_DNA"/>
</dbReference>
<dbReference type="Proteomes" id="UP000001058">
    <property type="component" value="Unassembled WGS sequence"/>
</dbReference>
<feature type="compositionally biased region" description="Polar residues" evidence="1">
    <location>
        <begin position="130"/>
        <end position="149"/>
    </location>
</feature>
<name>D8UG54_VOLCA</name>
<sequence length="319" mass="33019">MILSPALRAALRQAKSRSRCSQSVSQFDSQSQLQLLQQQEWTRGSFLLQPNTLVSSSVASSAATSAVVVTIGTNVPSAGVNSGLQSQQPPPPPPSRASLAAALAHTGDGSLSTASWLQPPPPVKPPPPSRNSVPQLQRPEQQQMLTQQLSESYGSESTVSTLQNMYGGSTGLRPQLQAGTWAAKWLAAAAAAAAAIGPGAGRLKLHPGGLSKALHTQQTVAAGTGIEGGAETLEVNSGAPVGRMADRRMGRAAAAAAAGVEAALPRPKFTFGEPRSLCSRRRSSMAVVQAGYGDLTPGLRLTNGEDLPQNLMGLSMHIR</sequence>
<evidence type="ECO:0000256" key="1">
    <source>
        <dbReference type="SAM" id="MobiDB-lite"/>
    </source>
</evidence>
<dbReference type="KEGG" id="vcn:VOLCADRAFT_98733"/>
<keyword evidence="3" id="KW-1185">Reference proteome</keyword>
<evidence type="ECO:0000313" key="3">
    <source>
        <dbReference type="Proteomes" id="UP000001058"/>
    </source>
</evidence>
<dbReference type="AlphaFoldDB" id="D8UG54"/>